<dbReference type="Proteomes" id="UP000317650">
    <property type="component" value="Chromosome 2"/>
</dbReference>
<evidence type="ECO:0000256" key="9">
    <source>
        <dbReference type="PROSITE-ProRule" id="PRU00169"/>
    </source>
</evidence>
<keyword evidence="14" id="KW-1185">Reference proteome</keyword>
<sequence>MPQPQSQPLLLLLSLFDFHTFFLLVLSFFRPLFTPLFATLLSVYSIRRLHLLLSPCFSLSLSPVFSLPPPCLLSNPLLLLGGLGGLGLHLVFLLLREVEDCFVTMTVEERKGNAGQFPVGMRVLAVDDDPLCLKLLEALLRRCQYNVTTTDKAITALKLLRENKDKFDLVISDVHMPDMDGFKLLELVGLEMDLPVIMLSGNGETQTVMKGITHGACDYLLKPVRIEELRNIWQHVIRRRKFERRCHNDLDSREDGQKAQIVKSEDGQGAADCYEKANKKRKDQIEDDEDDSDDNMQENEDPSSQKKPRVVWTVELHRKFVIAVNQLGIDKAVPKKILDLMNVEKLTRENKYRLYLKRLSAVAGQQASMAAAIGGRNSSYLHMASLNGLRNYYATGGSSQLPTLGSFQPNGVLGRMSSPSALGMHGLLPSQTGQLGSVPNSTSNSYNDLGKIQGTTSPGNPQMNLLQGLPGTLDLEQFQQPKLVQEPNKHLPAGLYGSGLAAGPSTGSFPNVSNNPLLLQPNKQHDRSGGLGNYSSFRMSPSSSDFEIDLQDISQFTRISRYNDSWRGAVASSRDSANAVPILASSSHNNLSPGNIGGNFSSRTPHAATKILDESPNIVAVAPLSDPTISNNVQNQVCSLSGSTIAMPAGFNNDPKLSKFNITGNSREKWDYIFNSNEISSTSSNPSLPNLRITDATAQCQASENVFINKKLDVDAIGQVHFGAPLVTQACMIDKLISDSQQNFKGEYAMETTSLQTGLNSTGCSLDDVVNAMVKPEHDDIAFCVAFFDMDMGCEIYP</sequence>
<keyword evidence="4" id="KW-0805">Transcription regulation</keyword>
<keyword evidence="11" id="KW-1133">Transmembrane helix</keyword>
<evidence type="ECO:0000256" key="4">
    <source>
        <dbReference type="ARBA" id="ARBA00023015"/>
    </source>
</evidence>
<dbReference type="SUPFAM" id="SSF52172">
    <property type="entry name" value="CheY-like"/>
    <property type="match status" value="1"/>
</dbReference>
<evidence type="ECO:0000256" key="10">
    <source>
        <dbReference type="SAM" id="MobiDB-lite"/>
    </source>
</evidence>
<dbReference type="STRING" id="52838.A0A4S8IB61"/>
<comment type="subcellular location">
    <subcellularLocation>
        <location evidence="1">Nucleus</location>
    </subcellularLocation>
</comment>
<evidence type="ECO:0000256" key="2">
    <source>
        <dbReference type="ARBA" id="ARBA00022553"/>
    </source>
</evidence>
<feature type="region of interest" description="Disordered" evidence="10">
    <location>
        <begin position="249"/>
        <end position="307"/>
    </location>
</feature>
<keyword evidence="6" id="KW-0010">Activator</keyword>
<keyword evidence="8" id="KW-0539">Nucleus</keyword>
<keyword evidence="3" id="KW-0902">Two-component regulatory system</keyword>
<evidence type="ECO:0000313" key="14">
    <source>
        <dbReference type="Proteomes" id="UP000317650"/>
    </source>
</evidence>
<evidence type="ECO:0000256" key="3">
    <source>
        <dbReference type="ARBA" id="ARBA00023012"/>
    </source>
</evidence>
<dbReference type="GO" id="GO:0003677">
    <property type="term" value="F:DNA binding"/>
    <property type="evidence" value="ECO:0007669"/>
    <property type="project" value="UniProtKB-KW"/>
</dbReference>
<dbReference type="InterPro" id="IPR001789">
    <property type="entry name" value="Sig_transdc_resp-reg_receiver"/>
</dbReference>
<dbReference type="InterPro" id="IPR045279">
    <property type="entry name" value="ARR-like"/>
</dbReference>
<keyword evidence="11" id="KW-0472">Membrane</keyword>
<evidence type="ECO:0000256" key="6">
    <source>
        <dbReference type="ARBA" id="ARBA00023159"/>
    </source>
</evidence>
<dbReference type="InterPro" id="IPR009057">
    <property type="entry name" value="Homeodomain-like_sf"/>
</dbReference>
<proteinExistence type="predicted"/>
<evidence type="ECO:0000313" key="13">
    <source>
        <dbReference type="EMBL" id="THU44402.1"/>
    </source>
</evidence>
<evidence type="ECO:0000256" key="1">
    <source>
        <dbReference type="ARBA" id="ARBA00004123"/>
    </source>
</evidence>
<dbReference type="InterPro" id="IPR017053">
    <property type="entry name" value="Response_reg_B-typ_pln"/>
</dbReference>
<dbReference type="SUPFAM" id="SSF46689">
    <property type="entry name" value="Homeodomain-like"/>
    <property type="match status" value="1"/>
</dbReference>
<accession>A0A4S8IB61</accession>
<dbReference type="FunFam" id="1.10.10.60:FF:000007">
    <property type="entry name" value="Two-component response regulator"/>
    <property type="match status" value="1"/>
</dbReference>
<comment type="caution">
    <text evidence="13">The sequence shown here is derived from an EMBL/GenBank/DDBJ whole genome shotgun (WGS) entry which is preliminary data.</text>
</comment>
<keyword evidence="7" id="KW-0804">Transcription</keyword>
<dbReference type="Gene3D" id="1.10.10.60">
    <property type="entry name" value="Homeodomain-like"/>
    <property type="match status" value="1"/>
</dbReference>
<dbReference type="InterPro" id="IPR011006">
    <property type="entry name" value="CheY-like_superfamily"/>
</dbReference>
<dbReference type="GO" id="GO:0000160">
    <property type="term" value="P:phosphorelay signal transduction system"/>
    <property type="evidence" value="ECO:0007669"/>
    <property type="project" value="UniProtKB-KW"/>
</dbReference>
<evidence type="ECO:0000256" key="11">
    <source>
        <dbReference type="SAM" id="Phobius"/>
    </source>
</evidence>
<dbReference type="EMBL" id="PYDT01000011">
    <property type="protein sequence ID" value="THU44402.1"/>
    <property type="molecule type" value="Genomic_DNA"/>
</dbReference>
<gene>
    <name evidence="13" type="ORF">C4D60_Mb02t07010</name>
</gene>
<reference evidence="13 14" key="1">
    <citation type="journal article" date="2019" name="Nat. Plants">
        <title>Genome sequencing of Musa balbisiana reveals subgenome evolution and function divergence in polyploid bananas.</title>
        <authorList>
            <person name="Yao X."/>
        </authorList>
    </citation>
    <scope>NUCLEOTIDE SEQUENCE [LARGE SCALE GENOMIC DNA]</scope>
    <source>
        <strain evidence="14">cv. DH-PKW</strain>
        <tissue evidence="13">Leaves</tissue>
    </source>
</reference>
<keyword evidence="11" id="KW-0812">Transmembrane</keyword>
<dbReference type="PANTHER" id="PTHR43874">
    <property type="entry name" value="TWO-COMPONENT RESPONSE REGULATOR"/>
    <property type="match status" value="1"/>
</dbReference>
<protein>
    <recommendedName>
        <fullName evidence="12">Response regulatory domain-containing protein</fullName>
    </recommendedName>
</protein>
<dbReference type="CDD" id="cd17584">
    <property type="entry name" value="REC_typeB_ARR-like"/>
    <property type="match status" value="1"/>
</dbReference>
<name>A0A4S8IB61_MUSBA</name>
<dbReference type="GO" id="GO:0009736">
    <property type="term" value="P:cytokinin-activated signaling pathway"/>
    <property type="evidence" value="ECO:0007669"/>
    <property type="project" value="InterPro"/>
</dbReference>
<feature type="region of interest" description="Disordered" evidence="10">
    <location>
        <begin position="506"/>
        <end position="536"/>
    </location>
</feature>
<dbReference type="AlphaFoldDB" id="A0A4S8IB61"/>
<feature type="transmembrane region" description="Helical" evidence="11">
    <location>
        <begin position="9"/>
        <end position="29"/>
    </location>
</feature>
<evidence type="ECO:0000256" key="8">
    <source>
        <dbReference type="ARBA" id="ARBA00023242"/>
    </source>
</evidence>
<dbReference type="GO" id="GO:0005634">
    <property type="term" value="C:nucleus"/>
    <property type="evidence" value="ECO:0007669"/>
    <property type="project" value="UniProtKB-SubCell"/>
</dbReference>
<dbReference type="SMART" id="SM00448">
    <property type="entry name" value="REC"/>
    <property type="match status" value="1"/>
</dbReference>
<organism evidence="13 14">
    <name type="scientific">Musa balbisiana</name>
    <name type="common">Banana</name>
    <dbReference type="NCBI Taxonomy" id="52838"/>
    <lineage>
        <taxon>Eukaryota</taxon>
        <taxon>Viridiplantae</taxon>
        <taxon>Streptophyta</taxon>
        <taxon>Embryophyta</taxon>
        <taxon>Tracheophyta</taxon>
        <taxon>Spermatophyta</taxon>
        <taxon>Magnoliopsida</taxon>
        <taxon>Liliopsida</taxon>
        <taxon>Zingiberales</taxon>
        <taxon>Musaceae</taxon>
        <taxon>Musa</taxon>
    </lineage>
</organism>
<keyword evidence="2 9" id="KW-0597">Phosphoprotein</keyword>
<feature type="modified residue" description="4-aspartylphosphate" evidence="9">
    <location>
        <position position="173"/>
    </location>
</feature>
<dbReference type="Gene3D" id="3.40.50.2300">
    <property type="match status" value="1"/>
</dbReference>
<evidence type="ECO:0000256" key="7">
    <source>
        <dbReference type="ARBA" id="ARBA00023163"/>
    </source>
</evidence>
<dbReference type="InterPro" id="IPR006447">
    <property type="entry name" value="Myb_dom_plants"/>
</dbReference>
<dbReference type="PIRSF" id="PIRSF036392">
    <property type="entry name" value="RR_ARR_type-B"/>
    <property type="match status" value="1"/>
</dbReference>
<feature type="domain" description="Response regulatory" evidence="12">
    <location>
        <begin position="122"/>
        <end position="237"/>
    </location>
</feature>
<dbReference type="PANTHER" id="PTHR43874:SF7">
    <property type="entry name" value="TWO-COMPONENT RESPONSE REGULATOR ARR10"/>
    <property type="match status" value="1"/>
</dbReference>
<feature type="compositionally biased region" description="Polar residues" evidence="10">
    <location>
        <begin position="506"/>
        <end position="517"/>
    </location>
</feature>
<dbReference type="PROSITE" id="PS50110">
    <property type="entry name" value="RESPONSE_REGULATORY"/>
    <property type="match status" value="1"/>
</dbReference>
<evidence type="ECO:0000259" key="12">
    <source>
        <dbReference type="PROSITE" id="PS50110"/>
    </source>
</evidence>
<dbReference type="GO" id="GO:0003700">
    <property type="term" value="F:DNA-binding transcription factor activity"/>
    <property type="evidence" value="ECO:0007669"/>
    <property type="project" value="InterPro"/>
</dbReference>
<keyword evidence="5" id="KW-0238">DNA-binding</keyword>
<dbReference type="Pfam" id="PF00072">
    <property type="entry name" value="Response_reg"/>
    <property type="match status" value="1"/>
</dbReference>
<evidence type="ECO:0000256" key="5">
    <source>
        <dbReference type="ARBA" id="ARBA00023125"/>
    </source>
</evidence>
<dbReference type="NCBIfam" id="TIGR01557">
    <property type="entry name" value="myb_SHAQKYF"/>
    <property type="match status" value="1"/>
</dbReference>
<feature type="compositionally biased region" description="Acidic residues" evidence="10">
    <location>
        <begin position="285"/>
        <end position="301"/>
    </location>
</feature>